<feature type="domain" description="MapZ extracellular C-terminal" evidence="4">
    <location>
        <begin position="364"/>
        <end position="442"/>
    </location>
</feature>
<evidence type="ECO:0000313" key="6">
    <source>
        <dbReference type="Proteomes" id="UP000522720"/>
    </source>
</evidence>
<evidence type="ECO:0000313" key="5">
    <source>
        <dbReference type="EMBL" id="NKZ19833.1"/>
    </source>
</evidence>
<dbReference type="Proteomes" id="UP000522720">
    <property type="component" value="Unassembled WGS sequence"/>
</dbReference>
<comment type="caution">
    <text evidence="5">The sequence shown here is derived from an EMBL/GenBank/DDBJ whole genome shotgun (WGS) entry which is preliminary data.</text>
</comment>
<keyword evidence="2" id="KW-0812">Transmembrane</keyword>
<dbReference type="AlphaFoldDB" id="A0A7X6S047"/>
<accession>A0A7X6S047</accession>
<gene>
    <name evidence="5" type="ORF">HF992_03060</name>
</gene>
<feature type="region of interest" description="Disordered" evidence="1">
    <location>
        <begin position="297"/>
        <end position="333"/>
    </location>
</feature>
<feature type="transmembrane region" description="Helical" evidence="2">
    <location>
        <begin position="129"/>
        <end position="147"/>
    </location>
</feature>
<dbReference type="Pfam" id="PF18708">
    <property type="entry name" value="MapZ_C2"/>
    <property type="match status" value="1"/>
</dbReference>
<feature type="compositionally biased region" description="Low complexity" evidence="1">
    <location>
        <begin position="160"/>
        <end position="180"/>
    </location>
</feature>
<feature type="domain" description="MapZ extracellular" evidence="3">
    <location>
        <begin position="170"/>
        <end position="291"/>
    </location>
</feature>
<dbReference type="Pfam" id="PF18041">
    <property type="entry name" value="MapZ_EC1"/>
    <property type="match status" value="1"/>
</dbReference>
<dbReference type="RefSeq" id="WP_168548585.1">
    <property type="nucleotide sequence ID" value="NZ_JAAXPR010000003.1"/>
</dbReference>
<evidence type="ECO:0000259" key="4">
    <source>
        <dbReference type="Pfam" id="PF18708"/>
    </source>
</evidence>
<dbReference type="InterPro" id="IPR040532">
    <property type="entry name" value="MapZ_C2"/>
</dbReference>
<dbReference type="InterPro" id="IPR041295">
    <property type="entry name" value="MapZ_EC1"/>
</dbReference>
<evidence type="ECO:0000256" key="2">
    <source>
        <dbReference type="SAM" id="Phobius"/>
    </source>
</evidence>
<keyword evidence="6" id="KW-1185">Reference proteome</keyword>
<protein>
    <submittedName>
        <fullName evidence="5">Holliday junction resolvase</fullName>
    </submittedName>
</protein>
<proteinExistence type="predicted"/>
<reference evidence="5 6" key="1">
    <citation type="submission" date="2020-04" db="EMBL/GenBank/DDBJ databases">
        <title>MicrobeNet Type strains.</title>
        <authorList>
            <person name="Nicholson A.C."/>
        </authorList>
    </citation>
    <scope>NUCLEOTIDE SEQUENCE [LARGE SCALE GENOMIC DNA]</scope>
    <source>
        <strain evidence="5 6">CCUG 69612</strain>
    </source>
</reference>
<sequence length="452" mass="48087">MSDIKEQNPLEPGERVLDLEQAKEMTVEEAAKTQEEIQAGITETDGVLDRYIKQHRDQIEASKFETKQLRKAEMAALAVAAEKRAADEARLAEQKAAQEAVSEAAFHDYDPEDDQAEFEEEKAEKRKKVIGLALAALALLGIAGTAYSQREALGGLFGGSASSTSTSTTASSSQTRASSSENPGLKAFEDLYASFFTDEKQTALKNESFGQLQSLETALSILEGTDAYDAAKAKVDKLKAAIAATEALNAQFDKPVLVDGEIDTTATAKSEADFSAASTGLSSVDAALTAAANFGRSQQQTGVAQESPAPSDPGTAPAVEAPAQPAPSAGPATTASLSNGVVLDYNKRIVYGSDQVNLQRNLSRVPYNDEVIADAANEAWIFAPNVLENIIATSNQRGYFAGNDFILEKVNIINGRGYYNMFKSDGTYLFSINAKTGYFVGNGSGYADALDF</sequence>
<feature type="compositionally biased region" description="Low complexity" evidence="1">
    <location>
        <begin position="316"/>
        <end position="333"/>
    </location>
</feature>
<evidence type="ECO:0000259" key="3">
    <source>
        <dbReference type="Pfam" id="PF18041"/>
    </source>
</evidence>
<feature type="region of interest" description="Disordered" evidence="1">
    <location>
        <begin position="158"/>
        <end position="182"/>
    </location>
</feature>
<keyword evidence="2" id="KW-0472">Membrane</keyword>
<name>A0A7X6S047_9STRE</name>
<dbReference type="EMBL" id="JAAXPR010000003">
    <property type="protein sequence ID" value="NKZ19833.1"/>
    <property type="molecule type" value="Genomic_DNA"/>
</dbReference>
<keyword evidence="2" id="KW-1133">Transmembrane helix</keyword>
<organism evidence="5 6">
    <name type="scientific">Streptococcus ovuberis</name>
    <dbReference type="NCBI Taxonomy" id="1936207"/>
    <lineage>
        <taxon>Bacteria</taxon>
        <taxon>Bacillati</taxon>
        <taxon>Bacillota</taxon>
        <taxon>Bacilli</taxon>
        <taxon>Lactobacillales</taxon>
        <taxon>Streptococcaceae</taxon>
        <taxon>Streptococcus</taxon>
    </lineage>
</organism>
<evidence type="ECO:0000256" key="1">
    <source>
        <dbReference type="SAM" id="MobiDB-lite"/>
    </source>
</evidence>